<feature type="domain" description="M23ase beta-sheet core" evidence="2">
    <location>
        <begin position="243"/>
        <end position="354"/>
    </location>
</feature>
<organism evidence="3 4">
    <name type="scientific">Planosporangium mesophilum</name>
    <dbReference type="NCBI Taxonomy" id="689768"/>
    <lineage>
        <taxon>Bacteria</taxon>
        <taxon>Bacillati</taxon>
        <taxon>Actinomycetota</taxon>
        <taxon>Actinomycetes</taxon>
        <taxon>Micromonosporales</taxon>
        <taxon>Micromonosporaceae</taxon>
        <taxon>Planosporangium</taxon>
    </lineage>
</organism>
<dbReference type="PANTHER" id="PTHR21666:SF270">
    <property type="entry name" value="MUREIN HYDROLASE ACTIVATOR ENVC"/>
    <property type="match status" value="1"/>
</dbReference>
<evidence type="ECO:0000256" key="1">
    <source>
        <dbReference type="SAM" id="MobiDB-lite"/>
    </source>
</evidence>
<dbReference type="Proteomes" id="UP000599074">
    <property type="component" value="Unassembled WGS sequence"/>
</dbReference>
<comment type="caution">
    <text evidence="3">The sequence shown here is derived from an EMBL/GenBank/DDBJ whole genome shotgun (WGS) entry which is preliminary data.</text>
</comment>
<feature type="compositionally biased region" description="Low complexity" evidence="1">
    <location>
        <begin position="327"/>
        <end position="341"/>
    </location>
</feature>
<dbReference type="EMBL" id="BOON01000047">
    <property type="protein sequence ID" value="GII25186.1"/>
    <property type="molecule type" value="Genomic_DNA"/>
</dbReference>
<evidence type="ECO:0000313" key="4">
    <source>
        <dbReference type="Proteomes" id="UP000599074"/>
    </source>
</evidence>
<accession>A0A8J3TGK0</accession>
<dbReference type="GO" id="GO:0004222">
    <property type="term" value="F:metalloendopeptidase activity"/>
    <property type="evidence" value="ECO:0007669"/>
    <property type="project" value="TreeGrafter"/>
</dbReference>
<dbReference type="RefSeq" id="WP_168115254.1">
    <property type="nucleotide sequence ID" value="NZ_BOON01000047.1"/>
</dbReference>
<feature type="region of interest" description="Disordered" evidence="1">
    <location>
        <begin position="325"/>
        <end position="364"/>
    </location>
</feature>
<gene>
    <name evidence="3" type="ORF">Pme01_47830</name>
</gene>
<proteinExistence type="predicted"/>
<dbReference type="InterPro" id="IPR011055">
    <property type="entry name" value="Dup_hybrid_motif"/>
</dbReference>
<evidence type="ECO:0000313" key="3">
    <source>
        <dbReference type="EMBL" id="GII25186.1"/>
    </source>
</evidence>
<name>A0A8J3TGK0_9ACTN</name>
<dbReference type="PANTHER" id="PTHR21666">
    <property type="entry name" value="PEPTIDASE-RELATED"/>
    <property type="match status" value="1"/>
</dbReference>
<dbReference type="AlphaFoldDB" id="A0A8J3TGK0"/>
<dbReference type="Pfam" id="PF01551">
    <property type="entry name" value="Peptidase_M23"/>
    <property type="match status" value="1"/>
</dbReference>
<sequence>MTTDSPEPRRPRIGLLVALTAALALLCCGGGTVAFFLDGLNGSKTLNAFSADCGKPGLVVDPNGDLDRVGGIDAGQTRNAAIIIAVGQRMNVPPRGWVIAIATAWQESKLNNLGFLGARNDHDSLGLFQQRPSQGWGSPEQVRDPQYAATKFYEKLLRVPRWDSLPLTEAAQKVQASAYPDAYAKHEALAAQIVNNLADGAARSVGSLTDLRCPEPGEIAASGWTIPVRAEVGSGFRTLDRPNHYGVDLAVPKGTVVRAAAAGVVITAKCNARSAGGSNLSCDSDGSPAVLGCGWYVDILHANNVITRYCHMVSKPDVVPGQTVTAGQQIGHSGSSGNSSGPHLHFEVHHNGDAGNNGAIDPVEFMHQQGSPLGTAKNRGGRGSQ</sequence>
<dbReference type="InterPro" id="IPR050570">
    <property type="entry name" value="Cell_wall_metabolism_enzyme"/>
</dbReference>
<dbReference type="CDD" id="cd12797">
    <property type="entry name" value="M23_peptidase"/>
    <property type="match status" value="1"/>
</dbReference>
<protein>
    <recommendedName>
        <fullName evidence="2">M23ase beta-sheet core domain-containing protein</fullName>
    </recommendedName>
</protein>
<dbReference type="Gene3D" id="2.70.70.10">
    <property type="entry name" value="Glucose Permease (Domain IIA)"/>
    <property type="match status" value="1"/>
</dbReference>
<evidence type="ECO:0000259" key="2">
    <source>
        <dbReference type="Pfam" id="PF01551"/>
    </source>
</evidence>
<keyword evidence="4" id="KW-1185">Reference proteome</keyword>
<reference evidence="3" key="1">
    <citation type="submission" date="2021-01" db="EMBL/GenBank/DDBJ databases">
        <title>Whole genome shotgun sequence of Planosporangium mesophilum NBRC 109066.</title>
        <authorList>
            <person name="Komaki H."/>
            <person name="Tamura T."/>
        </authorList>
    </citation>
    <scope>NUCLEOTIDE SEQUENCE</scope>
    <source>
        <strain evidence="3">NBRC 109066</strain>
    </source>
</reference>
<dbReference type="InterPro" id="IPR016047">
    <property type="entry name" value="M23ase_b-sheet_dom"/>
</dbReference>
<dbReference type="SUPFAM" id="SSF51261">
    <property type="entry name" value="Duplicated hybrid motif"/>
    <property type="match status" value="1"/>
</dbReference>